<evidence type="ECO:0000313" key="6">
    <source>
        <dbReference type="EMBL" id="USG61422.1"/>
    </source>
</evidence>
<gene>
    <name evidence="6" type="ORF">NBZ79_00335</name>
</gene>
<dbReference type="EMBL" id="CP098747">
    <property type="protein sequence ID" value="USG61422.1"/>
    <property type="molecule type" value="Genomic_DNA"/>
</dbReference>
<evidence type="ECO:0000256" key="1">
    <source>
        <dbReference type="ARBA" id="ARBA00005495"/>
    </source>
</evidence>
<keyword evidence="2" id="KW-0479">Metal-binding</keyword>
<keyword evidence="7" id="KW-1185">Reference proteome</keyword>
<accession>A0ABY4W2K3</accession>
<dbReference type="PANTHER" id="PTHR33337">
    <property type="entry name" value="GFA DOMAIN-CONTAINING PROTEIN"/>
    <property type="match status" value="1"/>
</dbReference>
<evidence type="ECO:0000256" key="4">
    <source>
        <dbReference type="ARBA" id="ARBA00023239"/>
    </source>
</evidence>
<dbReference type="SUPFAM" id="SSF51316">
    <property type="entry name" value="Mss4-like"/>
    <property type="match status" value="1"/>
</dbReference>
<sequence>MTDTYKGGCFCGAIRYEATGAPTRVSACSCEWCRKRTGSALGLSVYFDDTDITFNAGKRTLFRLTSDAGRWLQTEFCPTCGTTVSWTLEFHPGKRGIAGGTFDAPNMWFAPERYVFTRSKPDWLHIDGDLEMSDGMAD</sequence>
<dbReference type="InterPro" id="IPR011057">
    <property type="entry name" value="Mss4-like_sf"/>
</dbReference>
<dbReference type="Proteomes" id="UP001056291">
    <property type="component" value="Chromosome"/>
</dbReference>
<dbReference type="Gene3D" id="3.90.1590.10">
    <property type="entry name" value="glutathione-dependent formaldehyde- activating enzyme (gfa)"/>
    <property type="match status" value="1"/>
</dbReference>
<comment type="similarity">
    <text evidence="1">Belongs to the Gfa family.</text>
</comment>
<feature type="domain" description="CENP-V/GFA" evidence="5">
    <location>
        <begin position="5"/>
        <end position="115"/>
    </location>
</feature>
<proteinExistence type="inferred from homology"/>
<name>A0ABY4W2K3_9PROT</name>
<keyword evidence="3" id="KW-0862">Zinc</keyword>
<evidence type="ECO:0000256" key="2">
    <source>
        <dbReference type="ARBA" id="ARBA00022723"/>
    </source>
</evidence>
<dbReference type="PANTHER" id="PTHR33337:SF40">
    <property type="entry name" value="CENP-V_GFA DOMAIN-CONTAINING PROTEIN-RELATED"/>
    <property type="match status" value="1"/>
</dbReference>
<keyword evidence="4" id="KW-0456">Lyase</keyword>
<evidence type="ECO:0000313" key="7">
    <source>
        <dbReference type="Proteomes" id="UP001056291"/>
    </source>
</evidence>
<reference evidence="6" key="1">
    <citation type="submission" date="2022-06" db="EMBL/GenBank/DDBJ databases">
        <title>Sneathiella actinostolidae sp. nov., isolated from a sea anemonein the Western Pacific Ocean.</title>
        <authorList>
            <person name="Wei M.J."/>
        </authorList>
    </citation>
    <scope>NUCLEOTIDE SEQUENCE</scope>
    <source>
        <strain evidence="6">PHK-P5</strain>
    </source>
</reference>
<evidence type="ECO:0000256" key="3">
    <source>
        <dbReference type="ARBA" id="ARBA00022833"/>
    </source>
</evidence>
<dbReference type="PROSITE" id="PS51891">
    <property type="entry name" value="CENP_V_GFA"/>
    <property type="match status" value="1"/>
</dbReference>
<dbReference type="InterPro" id="IPR006913">
    <property type="entry name" value="CENP-V/GFA"/>
</dbReference>
<dbReference type="RefSeq" id="WP_251934443.1">
    <property type="nucleotide sequence ID" value="NZ_CP098747.1"/>
</dbReference>
<organism evidence="6 7">
    <name type="scientific">Sneathiella marina</name>
    <dbReference type="NCBI Taxonomy" id="2950108"/>
    <lineage>
        <taxon>Bacteria</taxon>
        <taxon>Pseudomonadati</taxon>
        <taxon>Pseudomonadota</taxon>
        <taxon>Alphaproteobacteria</taxon>
        <taxon>Sneathiellales</taxon>
        <taxon>Sneathiellaceae</taxon>
        <taxon>Sneathiella</taxon>
    </lineage>
</organism>
<dbReference type="Pfam" id="PF04828">
    <property type="entry name" value="GFA"/>
    <property type="match status" value="1"/>
</dbReference>
<protein>
    <submittedName>
        <fullName evidence="6">GFA family protein</fullName>
    </submittedName>
</protein>
<evidence type="ECO:0000259" key="5">
    <source>
        <dbReference type="PROSITE" id="PS51891"/>
    </source>
</evidence>